<accession>A0A8B8RLN0</accession>
<feature type="region of interest" description="Disordered" evidence="1">
    <location>
        <begin position="257"/>
        <end position="283"/>
    </location>
</feature>
<dbReference type="Proteomes" id="UP000694856">
    <property type="component" value="Chromosome 19"/>
</dbReference>
<feature type="compositionally biased region" description="Pro residues" evidence="1">
    <location>
        <begin position="103"/>
        <end position="115"/>
    </location>
</feature>
<feature type="region of interest" description="Disordered" evidence="1">
    <location>
        <begin position="79"/>
        <end position="143"/>
    </location>
</feature>
<evidence type="ECO:0000313" key="3">
    <source>
        <dbReference type="RefSeq" id="XP_032318225.1"/>
    </source>
</evidence>
<reference evidence="3" key="1">
    <citation type="submission" date="2025-08" db="UniProtKB">
        <authorList>
            <consortium name="RefSeq"/>
        </authorList>
    </citation>
    <scope>IDENTIFICATION</scope>
    <source>
        <tissue evidence="3">Ear skin</tissue>
    </source>
</reference>
<evidence type="ECO:0000313" key="2">
    <source>
        <dbReference type="Proteomes" id="UP000694856"/>
    </source>
</evidence>
<sequence>MAGVLIPQPGLRQLAQHVSSELLILHGRRPSCSAILCWNLGQKLAPHALPPDKLRGHHAHPRCPDTGFCHLSPLRGRHRGLSASEGRGAKVGSVAERTHPHPRPPSHCPHPPPPAQRSSEPSGVQSPQLASQAAEGRPGLSPRDELWADHAQKQLKETYPGHNWQKCPELHTFGGVTTVLSQSEIAGHAVSTQWWGTSFAGFLSPPSRCQRQRNATKGQEVRPAETWHCGTLSQEETSAGLEETKCPAVSLWGDTDLRPAASGRGVLPTVRGSLEAGGSPKEI</sequence>
<dbReference type="KEGG" id="cfr:116658029"/>
<gene>
    <name evidence="3" type="primary">LOC116658029</name>
</gene>
<protein>
    <submittedName>
        <fullName evidence="3">Uncharacterized protein LOC116658029</fullName>
    </submittedName>
</protein>
<evidence type="ECO:0000256" key="1">
    <source>
        <dbReference type="SAM" id="MobiDB-lite"/>
    </source>
</evidence>
<proteinExistence type="predicted"/>
<keyword evidence="2" id="KW-1185">Reference proteome</keyword>
<dbReference type="RefSeq" id="XP_032318225.1">
    <property type="nucleotide sequence ID" value="XM_032462334.1"/>
</dbReference>
<organism evidence="2 3">
    <name type="scientific">Camelus ferus</name>
    <name type="common">Wild bactrian camel</name>
    <name type="synonym">Camelus bactrianus ferus</name>
    <dbReference type="NCBI Taxonomy" id="419612"/>
    <lineage>
        <taxon>Eukaryota</taxon>
        <taxon>Metazoa</taxon>
        <taxon>Chordata</taxon>
        <taxon>Craniata</taxon>
        <taxon>Vertebrata</taxon>
        <taxon>Euteleostomi</taxon>
        <taxon>Mammalia</taxon>
        <taxon>Eutheria</taxon>
        <taxon>Laurasiatheria</taxon>
        <taxon>Artiodactyla</taxon>
        <taxon>Tylopoda</taxon>
        <taxon>Camelidae</taxon>
        <taxon>Camelus</taxon>
    </lineage>
</organism>
<name>A0A8B8RLN0_CAMFR</name>
<dbReference type="GeneID" id="116658029"/>
<dbReference type="AlphaFoldDB" id="A0A8B8RLN0"/>